<dbReference type="CDD" id="cd01104">
    <property type="entry name" value="HTH_MlrA-CarA"/>
    <property type="match status" value="1"/>
</dbReference>
<dbReference type="EMBL" id="QNRF01000002">
    <property type="protein sequence ID" value="RBO84975.1"/>
    <property type="molecule type" value="Genomic_DNA"/>
</dbReference>
<comment type="caution">
    <text evidence="5">The sequence shown here is derived from an EMBL/GenBank/DDBJ whole genome shotgun (WGS) entry which is preliminary data.</text>
</comment>
<name>A0A366D4U3_9GAMM</name>
<gene>
    <name evidence="5" type="ORF">DFP76_102377</name>
</gene>
<evidence type="ECO:0000313" key="5">
    <source>
        <dbReference type="EMBL" id="RBO84975.1"/>
    </source>
</evidence>
<proteinExistence type="predicted"/>
<keyword evidence="3" id="KW-0804">Transcription</keyword>
<keyword evidence="1" id="KW-0805">Transcription regulation</keyword>
<dbReference type="AlphaFoldDB" id="A0A366D4U3"/>
<accession>A0A366D4U3</accession>
<dbReference type="GO" id="GO:0003700">
    <property type="term" value="F:DNA-binding transcription factor activity"/>
    <property type="evidence" value="ECO:0007669"/>
    <property type="project" value="InterPro"/>
</dbReference>
<evidence type="ECO:0000256" key="3">
    <source>
        <dbReference type="ARBA" id="ARBA00023163"/>
    </source>
</evidence>
<dbReference type="Proteomes" id="UP000252086">
    <property type="component" value="Unassembled WGS sequence"/>
</dbReference>
<dbReference type="OrthoDB" id="9800334at2"/>
<dbReference type="PANTHER" id="PTHR30204:SF67">
    <property type="entry name" value="HTH-TYPE TRANSCRIPTIONAL REGULATOR MLRA-RELATED"/>
    <property type="match status" value="1"/>
</dbReference>
<dbReference type="SMART" id="SM00422">
    <property type="entry name" value="HTH_MERR"/>
    <property type="match status" value="1"/>
</dbReference>
<dbReference type="SUPFAM" id="SSF46955">
    <property type="entry name" value="Putative DNA-binding domain"/>
    <property type="match status" value="1"/>
</dbReference>
<protein>
    <submittedName>
        <fullName evidence="5">DNA-binding transcriptional MerR regulator</fullName>
    </submittedName>
</protein>
<dbReference type="PANTHER" id="PTHR30204">
    <property type="entry name" value="REDOX-CYCLING DRUG-SENSING TRANSCRIPTIONAL ACTIVATOR SOXR"/>
    <property type="match status" value="1"/>
</dbReference>
<dbReference type="GO" id="GO:0003677">
    <property type="term" value="F:DNA binding"/>
    <property type="evidence" value="ECO:0007669"/>
    <property type="project" value="UniProtKB-KW"/>
</dbReference>
<organism evidence="5 6">
    <name type="scientific">Marinomonas aquiplantarum</name>
    <dbReference type="NCBI Taxonomy" id="491951"/>
    <lineage>
        <taxon>Bacteria</taxon>
        <taxon>Pseudomonadati</taxon>
        <taxon>Pseudomonadota</taxon>
        <taxon>Gammaproteobacteria</taxon>
        <taxon>Oceanospirillales</taxon>
        <taxon>Oceanospirillaceae</taxon>
        <taxon>Marinomonas</taxon>
    </lineage>
</organism>
<reference evidence="5 6" key="1">
    <citation type="submission" date="2018-06" db="EMBL/GenBank/DDBJ databases">
        <title>Genomic Encyclopedia of Type Strains, Phase III (KMG-III): the genomes of soil and plant-associated and newly described type strains.</title>
        <authorList>
            <person name="Whitman W."/>
        </authorList>
    </citation>
    <scope>NUCLEOTIDE SEQUENCE [LARGE SCALE GENOMIC DNA]</scope>
    <source>
        <strain evidence="5 6">CECT 7732</strain>
    </source>
</reference>
<dbReference type="InterPro" id="IPR009061">
    <property type="entry name" value="DNA-bd_dom_put_sf"/>
</dbReference>
<dbReference type="PROSITE" id="PS50937">
    <property type="entry name" value="HTH_MERR_2"/>
    <property type="match status" value="1"/>
</dbReference>
<dbReference type="RefSeq" id="WP_113873591.1">
    <property type="nucleotide sequence ID" value="NZ_QNRF01000002.1"/>
</dbReference>
<evidence type="ECO:0000256" key="1">
    <source>
        <dbReference type="ARBA" id="ARBA00023015"/>
    </source>
</evidence>
<feature type="domain" description="HTH merR-type" evidence="4">
    <location>
        <begin position="26"/>
        <end position="95"/>
    </location>
</feature>
<evidence type="ECO:0000256" key="2">
    <source>
        <dbReference type="ARBA" id="ARBA00023125"/>
    </source>
</evidence>
<sequence>MKDAEQGFSEKNQQDNELADVSATNLFPIRELSLKTGVNSVTLRAWERRYGLLKPKRTGKGHRLYDQADVVRVEAIMKWIQQGVAVSKVRALLDQTNEQEGVAVSVQSDNEWQQWRESLVAVANQYQESKIEQLYQQIFSQYPAEIAVRDWLIPSLEMIPKGAELAFTESVLLACLSNRISSMKVQQKSADKEVLITGLSCQRLLSAYVAAAMLLDKGVRCQLIMTPQHYEDWRALVRQLKVDAVLVFCENDLVNRVEDVLDNMAEWETTTVAVGASFWLAANDLSKTKVGQVSVMSDSIEGIKACIYELER</sequence>
<dbReference type="Pfam" id="PF13411">
    <property type="entry name" value="MerR_1"/>
    <property type="match status" value="1"/>
</dbReference>
<evidence type="ECO:0000313" key="6">
    <source>
        <dbReference type="Proteomes" id="UP000252086"/>
    </source>
</evidence>
<dbReference type="InterPro" id="IPR000551">
    <property type="entry name" value="MerR-type_HTH_dom"/>
</dbReference>
<dbReference type="Gene3D" id="1.10.1660.10">
    <property type="match status" value="1"/>
</dbReference>
<keyword evidence="6" id="KW-1185">Reference proteome</keyword>
<evidence type="ECO:0000259" key="4">
    <source>
        <dbReference type="PROSITE" id="PS50937"/>
    </source>
</evidence>
<dbReference type="InterPro" id="IPR047057">
    <property type="entry name" value="MerR_fam"/>
</dbReference>
<keyword evidence="2 5" id="KW-0238">DNA-binding</keyword>